<name>A0A2R8BRI6_9RHOB</name>
<organism evidence="1 2">
    <name type="scientific">Palleronia abyssalis</name>
    <dbReference type="NCBI Taxonomy" id="1501240"/>
    <lineage>
        <taxon>Bacteria</taxon>
        <taxon>Pseudomonadati</taxon>
        <taxon>Pseudomonadota</taxon>
        <taxon>Alphaproteobacteria</taxon>
        <taxon>Rhodobacterales</taxon>
        <taxon>Roseobacteraceae</taxon>
        <taxon>Palleronia</taxon>
    </lineage>
</organism>
<keyword evidence="2" id="KW-1185">Reference proteome</keyword>
<proteinExistence type="predicted"/>
<reference evidence="2" key="1">
    <citation type="submission" date="2018-03" db="EMBL/GenBank/DDBJ databases">
        <authorList>
            <person name="Rodrigo-Torres L."/>
            <person name="Arahal R. D."/>
            <person name="Lucena T."/>
        </authorList>
    </citation>
    <scope>NUCLEOTIDE SEQUENCE [LARGE SCALE GENOMIC DNA]</scope>
    <source>
        <strain evidence="2">CECT 8504</strain>
    </source>
</reference>
<evidence type="ECO:0000313" key="2">
    <source>
        <dbReference type="Proteomes" id="UP000244912"/>
    </source>
</evidence>
<dbReference type="Proteomes" id="UP000244912">
    <property type="component" value="Unassembled WGS sequence"/>
</dbReference>
<evidence type="ECO:0000313" key="1">
    <source>
        <dbReference type="EMBL" id="SPJ22762.1"/>
    </source>
</evidence>
<gene>
    <name evidence="1" type="ORF">PAA8504_00560</name>
</gene>
<dbReference type="EMBL" id="ONZF01000001">
    <property type="protein sequence ID" value="SPJ22762.1"/>
    <property type="molecule type" value="Genomic_DNA"/>
</dbReference>
<dbReference type="AlphaFoldDB" id="A0A2R8BRI6"/>
<protein>
    <submittedName>
        <fullName evidence="1">Uncharacterized protein</fullName>
    </submittedName>
</protein>
<accession>A0A2R8BRI6</accession>
<sequence>MRQTPQQYRDTRPLTEYELEQLIYRELRAGSKRMGWRALVVRFRRRVRRSVPRRP</sequence>